<dbReference type="Proteomes" id="UP000217771">
    <property type="component" value="Unassembled WGS sequence"/>
</dbReference>
<gene>
    <name evidence="1" type="ORF">CK498_11120</name>
</gene>
<evidence type="ECO:0000313" key="1">
    <source>
        <dbReference type="EMBL" id="PAU76546.1"/>
    </source>
</evidence>
<dbReference type="OrthoDB" id="6183567at2"/>
<dbReference type="EMBL" id="NSKB01000004">
    <property type="protein sequence ID" value="PAU76546.1"/>
    <property type="molecule type" value="Genomic_DNA"/>
</dbReference>
<name>A0A2A2ETT5_9GAMM</name>
<evidence type="ECO:0008006" key="3">
    <source>
        <dbReference type="Google" id="ProtNLM"/>
    </source>
</evidence>
<reference evidence="1 2" key="1">
    <citation type="submission" date="2017-08" db="EMBL/GenBank/DDBJ databases">
        <title>Halomonas alkalisoli sp. nov., isolated from saline alkaline soil.</title>
        <authorList>
            <person name="Wang D."/>
            <person name="Zhang G."/>
        </authorList>
    </citation>
    <scope>NUCLEOTIDE SEQUENCE [LARGE SCALE GENOMIC DNA]</scope>
    <source>
        <strain evidence="1 2">WRN001</strain>
    </source>
</reference>
<comment type="caution">
    <text evidence="1">The sequence shown here is derived from an EMBL/GenBank/DDBJ whole genome shotgun (WGS) entry which is preliminary data.</text>
</comment>
<dbReference type="RefSeq" id="WP_095620939.1">
    <property type="nucleotide sequence ID" value="NZ_NSKB01000004.1"/>
</dbReference>
<evidence type="ECO:0000313" key="2">
    <source>
        <dbReference type="Proteomes" id="UP000217771"/>
    </source>
</evidence>
<organism evidence="1 2">
    <name type="scientific">Halomonas salipaludis</name>
    <dbReference type="NCBI Taxonomy" id="2032625"/>
    <lineage>
        <taxon>Bacteria</taxon>
        <taxon>Pseudomonadati</taxon>
        <taxon>Pseudomonadota</taxon>
        <taxon>Gammaproteobacteria</taxon>
        <taxon>Oceanospirillales</taxon>
        <taxon>Halomonadaceae</taxon>
        <taxon>Halomonas</taxon>
    </lineage>
</organism>
<protein>
    <recommendedName>
        <fullName evidence="3">DUF2513 domain-containing protein</fullName>
    </recommendedName>
</protein>
<sequence length="140" mass="15209">MLDTAYLKQLLELVGDKGYLGIDNGDLMNHLAPDEGQPVEFTEMGQQFKYHMDEAWMAGLIRDRDDVTAKDWGLVVGVSGHWAYRGKQLVLSPIGGELLEELGKPKGLERLKQAVRSAGAAAGTEALRAGVAELLKGAIF</sequence>
<accession>A0A2A2ETT5</accession>
<dbReference type="AlphaFoldDB" id="A0A2A2ETT5"/>
<proteinExistence type="predicted"/>
<keyword evidence="2" id="KW-1185">Reference proteome</keyword>